<organism evidence="1">
    <name type="scientific">Arundo donax</name>
    <name type="common">Giant reed</name>
    <name type="synonym">Donax arundinaceus</name>
    <dbReference type="NCBI Taxonomy" id="35708"/>
    <lineage>
        <taxon>Eukaryota</taxon>
        <taxon>Viridiplantae</taxon>
        <taxon>Streptophyta</taxon>
        <taxon>Embryophyta</taxon>
        <taxon>Tracheophyta</taxon>
        <taxon>Spermatophyta</taxon>
        <taxon>Magnoliopsida</taxon>
        <taxon>Liliopsida</taxon>
        <taxon>Poales</taxon>
        <taxon>Poaceae</taxon>
        <taxon>PACMAD clade</taxon>
        <taxon>Arundinoideae</taxon>
        <taxon>Arundineae</taxon>
        <taxon>Arundo</taxon>
    </lineage>
</organism>
<sequence>MYLVLKKSSKVNFDSLLQNPHHIKSTLKYEAIDTAFVY</sequence>
<reference evidence="1" key="2">
    <citation type="journal article" date="2015" name="Data Brief">
        <title>Shoot transcriptome of the giant reed, Arundo donax.</title>
        <authorList>
            <person name="Barrero R.A."/>
            <person name="Guerrero F.D."/>
            <person name="Moolhuijzen P."/>
            <person name="Goolsby J.A."/>
            <person name="Tidwell J."/>
            <person name="Bellgard S.E."/>
            <person name="Bellgard M.I."/>
        </authorList>
    </citation>
    <scope>NUCLEOTIDE SEQUENCE</scope>
    <source>
        <tissue evidence="1">Shoot tissue taken approximately 20 cm above the soil surface</tissue>
    </source>
</reference>
<accession>A0A0A8ZY74</accession>
<dbReference type="AlphaFoldDB" id="A0A0A8ZY74"/>
<dbReference type="EMBL" id="GBRH01255237">
    <property type="protein sequence ID" value="JAD42658.1"/>
    <property type="molecule type" value="Transcribed_RNA"/>
</dbReference>
<reference evidence="1" key="1">
    <citation type="submission" date="2014-09" db="EMBL/GenBank/DDBJ databases">
        <authorList>
            <person name="Magalhaes I.L.F."/>
            <person name="Oliveira U."/>
            <person name="Santos F.R."/>
            <person name="Vidigal T.H.D.A."/>
            <person name="Brescovit A.D."/>
            <person name="Santos A.J."/>
        </authorList>
    </citation>
    <scope>NUCLEOTIDE SEQUENCE</scope>
    <source>
        <tissue evidence="1">Shoot tissue taken approximately 20 cm above the soil surface</tissue>
    </source>
</reference>
<name>A0A0A8ZY74_ARUDO</name>
<evidence type="ECO:0000313" key="1">
    <source>
        <dbReference type="EMBL" id="JAD42658.1"/>
    </source>
</evidence>
<protein>
    <submittedName>
        <fullName evidence="1">Uncharacterized protein</fullName>
    </submittedName>
</protein>
<proteinExistence type="predicted"/>